<dbReference type="Proteomes" id="UP000198816">
    <property type="component" value="Unassembled WGS sequence"/>
</dbReference>
<comment type="subcellular location">
    <subcellularLocation>
        <location evidence="1">Cytoplasm</location>
    </subcellularLocation>
</comment>
<evidence type="ECO:0000313" key="6">
    <source>
        <dbReference type="Proteomes" id="UP000198816"/>
    </source>
</evidence>
<dbReference type="NCBIfam" id="TIGR03342">
    <property type="entry name" value="dsrC_tusE_dsvC"/>
    <property type="match status" value="1"/>
</dbReference>
<dbReference type="Pfam" id="PF04358">
    <property type="entry name" value="DsrC"/>
    <property type="match status" value="1"/>
</dbReference>
<evidence type="ECO:0000256" key="2">
    <source>
        <dbReference type="ARBA" id="ARBA00005718"/>
    </source>
</evidence>
<dbReference type="InterPro" id="IPR043163">
    <property type="entry name" value="DsrC-like_N"/>
</dbReference>
<comment type="similarity">
    <text evidence="2">Belongs to the DsrC/TusE family.</text>
</comment>
<dbReference type="OrthoDB" id="8562858at2"/>
<dbReference type="EMBL" id="FNNZ01000004">
    <property type="protein sequence ID" value="SDW48617.1"/>
    <property type="molecule type" value="Genomic_DNA"/>
</dbReference>
<reference evidence="6" key="1">
    <citation type="submission" date="2016-10" db="EMBL/GenBank/DDBJ databases">
        <authorList>
            <person name="Varghese N."/>
            <person name="Submissions S."/>
        </authorList>
    </citation>
    <scope>NUCLEOTIDE SEQUENCE [LARGE SCALE GENOMIC DNA]</scope>
    <source>
        <strain evidence="6">DSM 217</strain>
    </source>
</reference>
<feature type="region of interest" description="Disordered" evidence="4">
    <location>
        <begin position="1"/>
        <end position="21"/>
    </location>
</feature>
<dbReference type="AlphaFoldDB" id="A0A1H2TY04"/>
<keyword evidence="6" id="KW-1185">Reference proteome</keyword>
<gene>
    <name evidence="5" type="ORF">SAMN05421783_104220</name>
</gene>
<dbReference type="InterPro" id="IPR007453">
    <property type="entry name" value="DsrC/TusE"/>
</dbReference>
<sequence length="114" mass="12951">MTHTAVHTHSPPKQRPLPVDEDGFLIDPTDWNAGMARVMAEIDEIGPLGPDHWSIIYYLREHRMTYGAIPPVSQICRTHSMERDSVRRLFGSCRQAWRIAGLPHPGDEALSYMS</sequence>
<dbReference type="InterPro" id="IPR042072">
    <property type="entry name" value="DsrC-like_C"/>
</dbReference>
<evidence type="ECO:0000256" key="1">
    <source>
        <dbReference type="ARBA" id="ARBA00004496"/>
    </source>
</evidence>
<dbReference type="GO" id="GO:0097163">
    <property type="term" value="F:sulfur carrier activity"/>
    <property type="evidence" value="ECO:0007669"/>
    <property type="project" value="TreeGrafter"/>
</dbReference>
<protein>
    <submittedName>
        <fullName evidence="5">tRNA 2-thiouridine synthesizing protein E</fullName>
    </submittedName>
</protein>
<dbReference type="GO" id="GO:0002143">
    <property type="term" value="P:tRNA wobble position uridine thiolation"/>
    <property type="evidence" value="ECO:0007669"/>
    <property type="project" value="TreeGrafter"/>
</dbReference>
<evidence type="ECO:0000313" key="5">
    <source>
        <dbReference type="EMBL" id="SDW48617.1"/>
    </source>
</evidence>
<keyword evidence="3" id="KW-0963">Cytoplasm</keyword>
<dbReference type="GO" id="GO:0005737">
    <property type="term" value="C:cytoplasm"/>
    <property type="evidence" value="ECO:0007669"/>
    <property type="project" value="UniProtKB-SubCell"/>
</dbReference>
<name>A0A1H2TY04_THIRO</name>
<dbReference type="PANTHER" id="PTHR37010:SF1">
    <property type="entry name" value="SULFURTRANSFERASE TUSE"/>
    <property type="match status" value="1"/>
</dbReference>
<accession>A0A1H2TY04</accession>
<organism evidence="5 6">
    <name type="scientific">Thiocapsa roseopersicina</name>
    <dbReference type="NCBI Taxonomy" id="1058"/>
    <lineage>
        <taxon>Bacteria</taxon>
        <taxon>Pseudomonadati</taxon>
        <taxon>Pseudomonadota</taxon>
        <taxon>Gammaproteobacteria</taxon>
        <taxon>Chromatiales</taxon>
        <taxon>Chromatiaceae</taxon>
        <taxon>Thiocapsa</taxon>
    </lineage>
</organism>
<dbReference type="SUPFAM" id="SSF69721">
    <property type="entry name" value="DsrC, the gamma subunit of dissimilatory sulfite reductase"/>
    <property type="match status" value="1"/>
</dbReference>
<dbReference type="InterPro" id="IPR025526">
    <property type="entry name" value="DsrC-like_dom_sf"/>
</dbReference>
<dbReference type="PANTHER" id="PTHR37010">
    <property type="entry name" value="SULFURTRANSFERASE TUSE"/>
    <property type="match status" value="1"/>
</dbReference>
<dbReference type="Gene3D" id="1.10.10.370">
    <property type="entry name" value="DsrC-like protein, C-terminal domain"/>
    <property type="match status" value="1"/>
</dbReference>
<proteinExistence type="inferred from homology"/>
<evidence type="ECO:0000256" key="4">
    <source>
        <dbReference type="SAM" id="MobiDB-lite"/>
    </source>
</evidence>
<dbReference type="RefSeq" id="WP_093029418.1">
    <property type="nucleotide sequence ID" value="NZ_FNNZ01000004.1"/>
</dbReference>
<dbReference type="STRING" id="1058.SAMN05421783_104220"/>
<dbReference type="Gene3D" id="3.30.1420.10">
    <property type="match status" value="1"/>
</dbReference>
<evidence type="ECO:0000256" key="3">
    <source>
        <dbReference type="ARBA" id="ARBA00022490"/>
    </source>
</evidence>